<organism evidence="1 2">
    <name type="scientific">Merluccius polli</name>
    <name type="common">Benguela hake</name>
    <name type="synonym">Merluccius cadenati</name>
    <dbReference type="NCBI Taxonomy" id="89951"/>
    <lineage>
        <taxon>Eukaryota</taxon>
        <taxon>Metazoa</taxon>
        <taxon>Chordata</taxon>
        <taxon>Craniata</taxon>
        <taxon>Vertebrata</taxon>
        <taxon>Euteleostomi</taxon>
        <taxon>Actinopterygii</taxon>
        <taxon>Neopterygii</taxon>
        <taxon>Teleostei</taxon>
        <taxon>Neoteleostei</taxon>
        <taxon>Acanthomorphata</taxon>
        <taxon>Zeiogadaria</taxon>
        <taxon>Gadariae</taxon>
        <taxon>Gadiformes</taxon>
        <taxon>Gadoidei</taxon>
        <taxon>Merlucciidae</taxon>
        <taxon>Merluccius</taxon>
    </lineage>
</organism>
<protein>
    <submittedName>
        <fullName evidence="1">Uncharacterized protein</fullName>
    </submittedName>
</protein>
<evidence type="ECO:0000313" key="1">
    <source>
        <dbReference type="EMBL" id="KAK0140522.1"/>
    </source>
</evidence>
<evidence type="ECO:0000313" key="2">
    <source>
        <dbReference type="Proteomes" id="UP001174136"/>
    </source>
</evidence>
<accession>A0AA47MI71</accession>
<sequence>MRQSLWLEVARKGEEVKTCDNQSFALADGTSCYASRQFIAIDRKVVNDHISTFIAAVCLMLGSYYCFNIHYPVDLGSTLEFLQRGFLNINPEKGTKVESKKHKKQLSVNPRVLTLIADLSDHEWRETC</sequence>
<dbReference type="PANTHER" id="PTHR31025">
    <property type="entry name" value="SI:CH211-196P9.1-RELATED"/>
    <property type="match status" value="1"/>
</dbReference>
<dbReference type="EMBL" id="JAOPHQ010004077">
    <property type="protein sequence ID" value="KAK0140522.1"/>
    <property type="molecule type" value="Genomic_DNA"/>
</dbReference>
<reference evidence="1" key="1">
    <citation type="journal article" date="2023" name="Front. Mar. Sci.">
        <title>A new Merluccius polli reference genome to investigate the effects of global change in West African waters.</title>
        <authorList>
            <person name="Mateo J.L."/>
            <person name="Blanco-Fernandez C."/>
            <person name="Garcia-Vazquez E."/>
            <person name="Machado-Schiaffino G."/>
        </authorList>
    </citation>
    <scope>NUCLEOTIDE SEQUENCE</scope>
    <source>
        <strain evidence="1">C29</strain>
        <tissue evidence="1">Fin</tissue>
    </source>
</reference>
<proteinExistence type="predicted"/>
<name>A0AA47MI71_MERPO</name>
<dbReference type="PANTHER" id="PTHR31025:SF30">
    <property type="entry name" value="SI:DKEY-15H8.17"/>
    <property type="match status" value="1"/>
</dbReference>
<dbReference type="Proteomes" id="UP001174136">
    <property type="component" value="Unassembled WGS sequence"/>
</dbReference>
<keyword evidence="2" id="KW-1185">Reference proteome</keyword>
<dbReference type="AlphaFoldDB" id="A0AA47MI71"/>
<gene>
    <name evidence="1" type="ORF">N1851_022504</name>
</gene>
<comment type="caution">
    <text evidence="1">The sequence shown here is derived from an EMBL/GenBank/DDBJ whole genome shotgun (WGS) entry which is preliminary data.</text>
</comment>